<reference evidence="1" key="1">
    <citation type="submission" date="2022-06" db="EMBL/GenBank/DDBJ databases">
        <title>Dynamics of rice microbiomes reveals core vertical transmitted seed endophytes.</title>
        <authorList>
            <person name="Liao K."/>
            <person name="Zhang X."/>
        </authorList>
    </citation>
    <scope>NUCLEOTIDE SEQUENCE</scope>
    <source>
        <strain evidence="1">JT1-17</strain>
    </source>
</reference>
<dbReference type="EMBL" id="JANFVX010000014">
    <property type="protein sequence ID" value="MCW0345366.1"/>
    <property type="molecule type" value="Genomic_DNA"/>
</dbReference>
<dbReference type="Proteomes" id="UP001208888">
    <property type="component" value="Unassembled WGS sequence"/>
</dbReference>
<organism evidence="1 2">
    <name type="scientific">Pantoea ananas</name>
    <name type="common">Erwinia uredovora</name>
    <dbReference type="NCBI Taxonomy" id="553"/>
    <lineage>
        <taxon>Bacteria</taxon>
        <taxon>Pseudomonadati</taxon>
        <taxon>Pseudomonadota</taxon>
        <taxon>Gammaproteobacteria</taxon>
        <taxon>Enterobacterales</taxon>
        <taxon>Erwiniaceae</taxon>
        <taxon>Pantoea</taxon>
    </lineage>
</organism>
<comment type="caution">
    <text evidence="1">The sequence shown here is derived from an EMBL/GenBank/DDBJ whole genome shotgun (WGS) entry which is preliminary data.</text>
</comment>
<protein>
    <submittedName>
        <fullName evidence="1">Uncharacterized protein</fullName>
    </submittedName>
</protein>
<name>A0AAJ1D2W2_PANAN</name>
<evidence type="ECO:0000313" key="1">
    <source>
        <dbReference type="EMBL" id="MCW0345366.1"/>
    </source>
</evidence>
<sequence length="79" mass="9044">MHSPPMKDIYAKSIFGRSDVKLSDEFLSGSMLGASREEVTSDIKNKFGGSNMESDKNIRKIWSYEAFRRYSNLKCESIK</sequence>
<evidence type="ECO:0000313" key="2">
    <source>
        <dbReference type="Proteomes" id="UP001208888"/>
    </source>
</evidence>
<gene>
    <name evidence="1" type="ORF">NB703_003459</name>
</gene>
<dbReference type="AlphaFoldDB" id="A0AAJ1D2W2"/>
<accession>A0AAJ1D2W2</accession>
<proteinExistence type="predicted"/>